<feature type="non-terminal residue" evidence="5">
    <location>
        <position position="97"/>
    </location>
</feature>
<comment type="caution">
    <text evidence="5">The sequence shown here is derived from an EMBL/GenBank/DDBJ whole genome shotgun (WGS) entry which is preliminary data.</text>
</comment>
<dbReference type="Gene3D" id="3.20.20.70">
    <property type="entry name" value="Aldolase class I"/>
    <property type="match status" value="1"/>
</dbReference>
<dbReference type="InterPro" id="IPR013785">
    <property type="entry name" value="Aldolase_TIM"/>
</dbReference>
<evidence type="ECO:0000256" key="1">
    <source>
        <dbReference type="ARBA" id="ARBA00009405"/>
    </source>
</evidence>
<proteinExistence type="inferred from homology"/>
<feature type="domain" description="Pyruvate carboxyltransferase" evidence="4">
    <location>
        <begin position="17"/>
        <end position="97"/>
    </location>
</feature>
<protein>
    <recommendedName>
        <fullName evidence="4">Pyruvate carboxyltransferase domain-containing protein</fullName>
    </recommendedName>
</protein>
<dbReference type="PANTHER" id="PTHR42738:SF7">
    <property type="entry name" value="HYDROXYMETHYLGLUTARYL-COA LYASE"/>
    <property type="match status" value="1"/>
</dbReference>
<dbReference type="GO" id="GO:0004419">
    <property type="term" value="F:hydroxymethylglutaryl-CoA lyase activity"/>
    <property type="evidence" value="ECO:0007669"/>
    <property type="project" value="TreeGrafter"/>
</dbReference>
<dbReference type="EMBL" id="BARS01035998">
    <property type="protein sequence ID" value="GAG24872.1"/>
    <property type="molecule type" value="Genomic_DNA"/>
</dbReference>
<accession>X0WNS1</accession>
<evidence type="ECO:0000256" key="3">
    <source>
        <dbReference type="ARBA" id="ARBA00023239"/>
    </source>
</evidence>
<gene>
    <name evidence="5" type="ORF">S01H1_55384</name>
</gene>
<dbReference type="GO" id="GO:0046951">
    <property type="term" value="P:ketone body biosynthetic process"/>
    <property type="evidence" value="ECO:0007669"/>
    <property type="project" value="TreeGrafter"/>
</dbReference>
<evidence type="ECO:0000256" key="2">
    <source>
        <dbReference type="ARBA" id="ARBA00022723"/>
    </source>
</evidence>
<dbReference type="GO" id="GO:0006552">
    <property type="term" value="P:L-leucine catabolic process"/>
    <property type="evidence" value="ECO:0007669"/>
    <property type="project" value="TreeGrafter"/>
</dbReference>
<sequence>MGPEHKGGMDMSLPQQATVVEVGPRDGFQNEHDFVPTEQKIEIIDALSETGLRRIEATAFVHPKAIPQLADAAEVMAKIKRRRGVEYEALIPNARGM</sequence>
<dbReference type="InterPro" id="IPR043594">
    <property type="entry name" value="HMGL"/>
</dbReference>
<dbReference type="InterPro" id="IPR000891">
    <property type="entry name" value="PYR_CT"/>
</dbReference>
<organism evidence="5">
    <name type="scientific">marine sediment metagenome</name>
    <dbReference type="NCBI Taxonomy" id="412755"/>
    <lineage>
        <taxon>unclassified sequences</taxon>
        <taxon>metagenomes</taxon>
        <taxon>ecological metagenomes</taxon>
    </lineage>
</organism>
<dbReference type="PROSITE" id="PS50991">
    <property type="entry name" value="PYR_CT"/>
    <property type="match status" value="1"/>
</dbReference>
<keyword evidence="2" id="KW-0479">Metal-binding</keyword>
<keyword evidence="3" id="KW-0456">Lyase</keyword>
<dbReference type="AlphaFoldDB" id="X0WNS1"/>
<dbReference type="PANTHER" id="PTHR42738">
    <property type="entry name" value="HYDROXYMETHYLGLUTARYL-COA LYASE"/>
    <property type="match status" value="1"/>
</dbReference>
<evidence type="ECO:0000313" key="5">
    <source>
        <dbReference type="EMBL" id="GAG24872.1"/>
    </source>
</evidence>
<reference evidence="5" key="1">
    <citation type="journal article" date="2014" name="Front. Microbiol.">
        <title>High frequency of phylogenetically diverse reductive dehalogenase-homologous genes in deep subseafloor sedimentary metagenomes.</title>
        <authorList>
            <person name="Kawai M."/>
            <person name="Futagami T."/>
            <person name="Toyoda A."/>
            <person name="Takaki Y."/>
            <person name="Nishi S."/>
            <person name="Hori S."/>
            <person name="Arai W."/>
            <person name="Tsubouchi T."/>
            <person name="Morono Y."/>
            <person name="Uchiyama I."/>
            <person name="Ito T."/>
            <person name="Fujiyama A."/>
            <person name="Inagaki F."/>
            <person name="Takami H."/>
        </authorList>
    </citation>
    <scope>NUCLEOTIDE SEQUENCE</scope>
    <source>
        <strain evidence="5">Expedition CK06-06</strain>
    </source>
</reference>
<dbReference type="GO" id="GO:0046872">
    <property type="term" value="F:metal ion binding"/>
    <property type="evidence" value="ECO:0007669"/>
    <property type="project" value="UniProtKB-KW"/>
</dbReference>
<dbReference type="Pfam" id="PF00682">
    <property type="entry name" value="HMGL-like"/>
    <property type="match status" value="1"/>
</dbReference>
<name>X0WNS1_9ZZZZ</name>
<dbReference type="SUPFAM" id="SSF51569">
    <property type="entry name" value="Aldolase"/>
    <property type="match status" value="1"/>
</dbReference>
<evidence type="ECO:0000259" key="4">
    <source>
        <dbReference type="PROSITE" id="PS50991"/>
    </source>
</evidence>
<comment type="similarity">
    <text evidence="1">Belongs to the HMG-CoA lyase family.</text>
</comment>